<comment type="caution">
    <text evidence="1">The sequence shown here is derived from an EMBL/GenBank/DDBJ whole genome shotgun (WGS) entry which is preliminary data.</text>
</comment>
<accession>A0AAJ0B4I9</accession>
<dbReference type="Proteomes" id="UP001239445">
    <property type="component" value="Unassembled WGS sequence"/>
</dbReference>
<sequence length="314" mass="35060">MISSCRSHSFRLLSIHTHLACRRLCTMDISSGNVAFGRTCPGEVMQDFLRDQPENVAKIKKLQTSYSRGEVTYQCPIGCKDPAVLRDFISSIDRLEELSIINYEAEASALWPAIFKHAASLKSLSIHTPPQHHSHLWTPATTAEAVKQLPQLKQLELDVELGEALSWLSSEGVGLEPGRSVVNELSSSKEIESILINVDLEDTASAFAGEQIWDVMGCISFPEPNKEVCKKLASILFEKIRGNPSDGAAVLKHLELRFPRRVWDDRCQFYTVAYSVKIKAGETGDVVVDGEGTWKDYLPDWPEYGGFLWNLAHL</sequence>
<reference evidence="1" key="1">
    <citation type="submission" date="2023-06" db="EMBL/GenBank/DDBJ databases">
        <title>Genome-scale phylogeny and comparative genomics of the fungal order Sordariales.</title>
        <authorList>
            <consortium name="Lawrence Berkeley National Laboratory"/>
            <person name="Hensen N."/>
            <person name="Bonometti L."/>
            <person name="Westerberg I."/>
            <person name="Brannstrom I.O."/>
            <person name="Guillou S."/>
            <person name="Cros-Aarteil S."/>
            <person name="Calhoun S."/>
            <person name="Haridas S."/>
            <person name="Kuo A."/>
            <person name="Mondo S."/>
            <person name="Pangilinan J."/>
            <person name="Riley R."/>
            <person name="Labutti K."/>
            <person name="Andreopoulos B."/>
            <person name="Lipzen A."/>
            <person name="Chen C."/>
            <person name="Yanf M."/>
            <person name="Daum C."/>
            <person name="Ng V."/>
            <person name="Clum A."/>
            <person name="Steindorff A."/>
            <person name="Ohm R."/>
            <person name="Martin F."/>
            <person name="Silar P."/>
            <person name="Natvig D."/>
            <person name="Lalanne C."/>
            <person name="Gautier V."/>
            <person name="Ament-Velasquez S.L."/>
            <person name="Kruys A."/>
            <person name="Hutchinson M.I."/>
            <person name="Powell A.J."/>
            <person name="Barry K."/>
            <person name="Miller A.N."/>
            <person name="Grigoriev I.V."/>
            <person name="Debuchy R."/>
            <person name="Gladieux P."/>
            <person name="Thoren M.H."/>
            <person name="Johannesson H."/>
        </authorList>
    </citation>
    <scope>NUCLEOTIDE SEQUENCE</scope>
    <source>
        <strain evidence="1">PSN4</strain>
    </source>
</reference>
<evidence type="ECO:0000313" key="2">
    <source>
        <dbReference type="Proteomes" id="UP001239445"/>
    </source>
</evidence>
<name>A0AAJ0B4I9_9PEZI</name>
<evidence type="ECO:0000313" key="1">
    <source>
        <dbReference type="EMBL" id="KAK1750052.1"/>
    </source>
</evidence>
<dbReference type="AlphaFoldDB" id="A0AAJ0B4I9"/>
<keyword evidence="2" id="KW-1185">Reference proteome</keyword>
<dbReference type="EMBL" id="MU839849">
    <property type="protein sequence ID" value="KAK1750052.1"/>
    <property type="molecule type" value="Genomic_DNA"/>
</dbReference>
<organism evidence="1 2">
    <name type="scientific">Echria macrotheca</name>
    <dbReference type="NCBI Taxonomy" id="438768"/>
    <lineage>
        <taxon>Eukaryota</taxon>
        <taxon>Fungi</taxon>
        <taxon>Dikarya</taxon>
        <taxon>Ascomycota</taxon>
        <taxon>Pezizomycotina</taxon>
        <taxon>Sordariomycetes</taxon>
        <taxon>Sordariomycetidae</taxon>
        <taxon>Sordariales</taxon>
        <taxon>Schizotheciaceae</taxon>
        <taxon>Echria</taxon>
    </lineage>
</organism>
<gene>
    <name evidence="1" type="ORF">QBC47DRAFT_394529</name>
</gene>
<proteinExistence type="predicted"/>
<protein>
    <submittedName>
        <fullName evidence="1">Uncharacterized protein</fullName>
    </submittedName>
</protein>